<gene>
    <name evidence="2" type="ORF">CPB83DRAFT_900732</name>
</gene>
<organism evidence="2 3">
    <name type="scientific">Crepidotus variabilis</name>
    <dbReference type="NCBI Taxonomy" id="179855"/>
    <lineage>
        <taxon>Eukaryota</taxon>
        <taxon>Fungi</taxon>
        <taxon>Dikarya</taxon>
        <taxon>Basidiomycota</taxon>
        <taxon>Agaricomycotina</taxon>
        <taxon>Agaricomycetes</taxon>
        <taxon>Agaricomycetidae</taxon>
        <taxon>Agaricales</taxon>
        <taxon>Agaricineae</taxon>
        <taxon>Crepidotaceae</taxon>
        <taxon>Crepidotus</taxon>
    </lineage>
</organism>
<protein>
    <submittedName>
        <fullName evidence="2">Uncharacterized protein</fullName>
    </submittedName>
</protein>
<proteinExistence type="predicted"/>
<comment type="caution">
    <text evidence="2">The sequence shown here is derived from an EMBL/GenBank/DDBJ whole genome shotgun (WGS) entry which is preliminary data.</text>
</comment>
<sequence>MLSNLIYDHVTISCQHIKLQTLVLETILWDSLKHHIEKAWPFASDNSLPRREGGLCSLISDVAKALATRPGHFVLDAADYFPGFASGEADHTISHQRRCYSAITSVDVHTRVVEIVCQWLQLPDPRRFYPRAWFVIEMVKSVGPHSLRLDFVQHAAFHLNAEILGIGKNKRIERCILSTWFTDHLLHHPASDPLSEVGKAIVRISGLLEPLCPLHASVMQELSVMSTNNQDPLPQPSQSFTSTSNQPNDSSNPVQCASYDNAVMQRLFRLLEALYPTVDGLDATSDATDKHLCQLHNAFLQSVVAPNVVDQRLPFRNLAPSRKRILEVGGPYSPQHCSTISGFFSALLYKGITHSTPFLLEQKTLFVDLEDYRRTCAGLVDKETSYFCNVSAFGRGNSRSASHVDAYWKIAQNKELNSWLFSESPHDFLSVFNLLSKAKIPAFGLLTTAQLVVDYAECGKVTYPSAQDMAHIIWRLKMGGLTGLATLGYTVETPEDVVKALETLVLKLGATIPRNIQKKIGFGVIFVEHLLCKFGRLDKIPFKKYEKYLIASTSSS</sequence>
<keyword evidence="3" id="KW-1185">Reference proteome</keyword>
<evidence type="ECO:0000313" key="3">
    <source>
        <dbReference type="Proteomes" id="UP000807306"/>
    </source>
</evidence>
<dbReference type="AlphaFoldDB" id="A0A9P6BBQ0"/>
<feature type="region of interest" description="Disordered" evidence="1">
    <location>
        <begin position="227"/>
        <end position="254"/>
    </location>
</feature>
<dbReference type="OrthoDB" id="2934473at2759"/>
<reference evidence="2" key="1">
    <citation type="submission" date="2020-11" db="EMBL/GenBank/DDBJ databases">
        <authorList>
            <consortium name="DOE Joint Genome Institute"/>
            <person name="Ahrendt S."/>
            <person name="Riley R."/>
            <person name="Andreopoulos W."/>
            <person name="Labutti K."/>
            <person name="Pangilinan J."/>
            <person name="Ruiz-Duenas F.J."/>
            <person name="Barrasa J.M."/>
            <person name="Sanchez-Garcia M."/>
            <person name="Camarero S."/>
            <person name="Miyauchi S."/>
            <person name="Serrano A."/>
            <person name="Linde D."/>
            <person name="Babiker R."/>
            <person name="Drula E."/>
            <person name="Ayuso-Fernandez I."/>
            <person name="Pacheco R."/>
            <person name="Padilla G."/>
            <person name="Ferreira P."/>
            <person name="Barriuso J."/>
            <person name="Kellner H."/>
            <person name="Castanera R."/>
            <person name="Alfaro M."/>
            <person name="Ramirez L."/>
            <person name="Pisabarro A.G."/>
            <person name="Kuo A."/>
            <person name="Tritt A."/>
            <person name="Lipzen A."/>
            <person name="He G."/>
            <person name="Yan M."/>
            <person name="Ng V."/>
            <person name="Cullen D."/>
            <person name="Martin F."/>
            <person name="Rosso M.-N."/>
            <person name="Henrissat B."/>
            <person name="Hibbett D."/>
            <person name="Martinez A.T."/>
            <person name="Grigoriev I.V."/>
        </authorList>
    </citation>
    <scope>NUCLEOTIDE SEQUENCE</scope>
    <source>
        <strain evidence="2">CBS 506.95</strain>
    </source>
</reference>
<dbReference type="Proteomes" id="UP000807306">
    <property type="component" value="Unassembled WGS sequence"/>
</dbReference>
<evidence type="ECO:0000256" key="1">
    <source>
        <dbReference type="SAM" id="MobiDB-lite"/>
    </source>
</evidence>
<accession>A0A9P6BBQ0</accession>
<dbReference type="EMBL" id="MU158066">
    <property type="protein sequence ID" value="KAF9521433.1"/>
    <property type="molecule type" value="Genomic_DNA"/>
</dbReference>
<evidence type="ECO:0000313" key="2">
    <source>
        <dbReference type="EMBL" id="KAF9521433.1"/>
    </source>
</evidence>
<name>A0A9P6BBQ0_9AGAR</name>